<dbReference type="PANTHER" id="PTHR48012:SF10">
    <property type="entry name" value="FI20177P1"/>
    <property type="match status" value="1"/>
</dbReference>
<evidence type="ECO:0000259" key="9">
    <source>
        <dbReference type="PROSITE" id="PS50011"/>
    </source>
</evidence>
<dbReference type="InterPro" id="IPR050629">
    <property type="entry name" value="STE20/SPS1-PAK"/>
</dbReference>
<keyword evidence="2" id="KW-0723">Serine/threonine-protein kinase</keyword>
<dbReference type="GO" id="GO:0005524">
    <property type="term" value="F:ATP binding"/>
    <property type="evidence" value="ECO:0007669"/>
    <property type="project" value="UniProtKB-KW"/>
</dbReference>
<evidence type="ECO:0000256" key="4">
    <source>
        <dbReference type="ARBA" id="ARBA00022741"/>
    </source>
</evidence>
<organism evidence="10">
    <name type="scientific">Arcella intermedia</name>
    <dbReference type="NCBI Taxonomy" id="1963864"/>
    <lineage>
        <taxon>Eukaryota</taxon>
        <taxon>Amoebozoa</taxon>
        <taxon>Tubulinea</taxon>
        <taxon>Elardia</taxon>
        <taxon>Arcellinida</taxon>
        <taxon>Sphaerothecina</taxon>
        <taxon>Arcellidae</taxon>
        <taxon>Arcella</taxon>
    </lineage>
</organism>
<sequence length="363" mass="40322">MIYKGKVAGIPKTVVIKDMDIRDAKSIEDWRKEVSTMAHNRSPYTVEIYGYSSAGNTLVIVMEYMSLGDLYGILHKKRHPLSKLQRMRMARHVAYGVAFLHSHHVMHRDIKSMNVLVTEDYACKLTDFGTAKIVQSNALFNTINAGTPMWMAPEVKMSNNYSFSADVYSLGLVLFELFENRLPEWNAARQCIMMPPTYESMSFVSPCINPQPRARPTADEVCKVLDKMIRNVVVGVKKNLPDNDQFKASGDSEDEIQALYRDLVKRPPQEVDGLILKSFPQSTSLPSAPNNQIPTGMPMGVPPMGMAQGFPMGPQGVPLGVSQGFPQGMPMGMPGVPMGMPPQQPYGYPQIPTTFPPGYPPGY</sequence>
<evidence type="ECO:0000256" key="5">
    <source>
        <dbReference type="ARBA" id="ARBA00022777"/>
    </source>
</evidence>
<dbReference type="Pfam" id="PF00069">
    <property type="entry name" value="Pkinase"/>
    <property type="match status" value="1"/>
</dbReference>
<keyword evidence="6" id="KW-0067">ATP-binding</keyword>
<dbReference type="Gene3D" id="1.10.510.10">
    <property type="entry name" value="Transferase(Phosphotransferase) domain 1"/>
    <property type="match status" value="1"/>
</dbReference>
<dbReference type="PROSITE" id="PS50011">
    <property type="entry name" value="PROTEIN_KINASE_DOM"/>
    <property type="match status" value="1"/>
</dbReference>
<dbReference type="InterPro" id="IPR000719">
    <property type="entry name" value="Prot_kinase_dom"/>
</dbReference>
<keyword evidence="3" id="KW-0808">Transferase</keyword>
<name>A0A6B2L6E5_9EUKA</name>
<reference evidence="10" key="1">
    <citation type="journal article" date="2020" name="J. Eukaryot. Microbiol.">
        <title>De novo Sequencing, Assembly and Annotation of the Transcriptome for the Free-Living Testate Amoeba Arcella intermedia.</title>
        <authorList>
            <person name="Ribeiro G.M."/>
            <person name="Porfirio-Sousa A.L."/>
            <person name="Maurer-Alcala X.X."/>
            <person name="Katz L.A."/>
            <person name="Lahr D.J.G."/>
        </authorList>
    </citation>
    <scope>NUCLEOTIDE SEQUENCE</scope>
</reference>
<comment type="similarity">
    <text evidence="1">Belongs to the protein kinase superfamily. STE Ser/Thr protein kinase family. STE20 subfamily.</text>
</comment>
<proteinExistence type="inferred from homology"/>
<dbReference type="GO" id="GO:0005737">
    <property type="term" value="C:cytoplasm"/>
    <property type="evidence" value="ECO:0007669"/>
    <property type="project" value="TreeGrafter"/>
</dbReference>
<evidence type="ECO:0000256" key="7">
    <source>
        <dbReference type="ARBA" id="ARBA00047899"/>
    </source>
</evidence>
<dbReference type="InterPro" id="IPR008271">
    <property type="entry name" value="Ser/Thr_kinase_AS"/>
</dbReference>
<evidence type="ECO:0000256" key="1">
    <source>
        <dbReference type="ARBA" id="ARBA00008874"/>
    </source>
</evidence>
<dbReference type="PROSITE" id="PS00108">
    <property type="entry name" value="PROTEIN_KINASE_ST"/>
    <property type="match status" value="1"/>
</dbReference>
<keyword evidence="4" id="KW-0547">Nucleotide-binding</keyword>
<dbReference type="InterPro" id="IPR011009">
    <property type="entry name" value="Kinase-like_dom_sf"/>
</dbReference>
<comment type="catalytic activity">
    <reaction evidence="8">
        <text>L-seryl-[protein] + ATP = O-phospho-L-seryl-[protein] + ADP + H(+)</text>
        <dbReference type="Rhea" id="RHEA:17989"/>
        <dbReference type="Rhea" id="RHEA-COMP:9863"/>
        <dbReference type="Rhea" id="RHEA-COMP:11604"/>
        <dbReference type="ChEBI" id="CHEBI:15378"/>
        <dbReference type="ChEBI" id="CHEBI:29999"/>
        <dbReference type="ChEBI" id="CHEBI:30616"/>
        <dbReference type="ChEBI" id="CHEBI:83421"/>
        <dbReference type="ChEBI" id="CHEBI:456216"/>
        <dbReference type="EC" id="2.7.11.1"/>
    </reaction>
</comment>
<dbReference type="SUPFAM" id="SSF56112">
    <property type="entry name" value="Protein kinase-like (PK-like)"/>
    <property type="match status" value="1"/>
</dbReference>
<evidence type="ECO:0000256" key="6">
    <source>
        <dbReference type="ARBA" id="ARBA00022840"/>
    </source>
</evidence>
<dbReference type="GO" id="GO:0004674">
    <property type="term" value="F:protein serine/threonine kinase activity"/>
    <property type="evidence" value="ECO:0007669"/>
    <property type="project" value="UniProtKB-KW"/>
</dbReference>
<protein>
    <recommendedName>
        <fullName evidence="9">Protein kinase domain-containing protein</fullName>
    </recommendedName>
</protein>
<keyword evidence="5" id="KW-0418">Kinase</keyword>
<evidence type="ECO:0000313" key="10">
    <source>
        <dbReference type="EMBL" id="NDV32535.1"/>
    </source>
</evidence>
<comment type="catalytic activity">
    <reaction evidence="7">
        <text>L-threonyl-[protein] + ATP = O-phospho-L-threonyl-[protein] + ADP + H(+)</text>
        <dbReference type="Rhea" id="RHEA:46608"/>
        <dbReference type="Rhea" id="RHEA-COMP:11060"/>
        <dbReference type="Rhea" id="RHEA-COMP:11605"/>
        <dbReference type="ChEBI" id="CHEBI:15378"/>
        <dbReference type="ChEBI" id="CHEBI:30013"/>
        <dbReference type="ChEBI" id="CHEBI:30616"/>
        <dbReference type="ChEBI" id="CHEBI:61977"/>
        <dbReference type="ChEBI" id="CHEBI:456216"/>
        <dbReference type="EC" id="2.7.11.1"/>
    </reaction>
</comment>
<evidence type="ECO:0000256" key="8">
    <source>
        <dbReference type="ARBA" id="ARBA00048679"/>
    </source>
</evidence>
<accession>A0A6B2L6E5</accession>
<dbReference type="AlphaFoldDB" id="A0A6B2L6E5"/>
<evidence type="ECO:0000256" key="3">
    <source>
        <dbReference type="ARBA" id="ARBA00022679"/>
    </source>
</evidence>
<evidence type="ECO:0000256" key="2">
    <source>
        <dbReference type="ARBA" id="ARBA00022527"/>
    </source>
</evidence>
<dbReference type="Gene3D" id="3.30.200.20">
    <property type="entry name" value="Phosphorylase Kinase, domain 1"/>
    <property type="match status" value="1"/>
</dbReference>
<dbReference type="SMART" id="SM00220">
    <property type="entry name" value="S_TKc"/>
    <property type="match status" value="1"/>
</dbReference>
<feature type="domain" description="Protein kinase" evidence="9">
    <location>
        <begin position="1"/>
        <end position="229"/>
    </location>
</feature>
<dbReference type="EMBL" id="GIBP01003566">
    <property type="protein sequence ID" value="NDV32535.1"/>
    <property type="molecule type" value="Transcribed_RNA"/>
</dbReference>
<dbReference type="PANTHER" id="PTHR48012">
    <property type="entry name" value="STERILE20-LIKE KINASE, ISOFORM B-RELATED"/>
    <property type="match status" value="1"/>
</dbReference>